<dbReference type="STRING" id="161398.PP2015_1223"/>
<dbReference type="InterPro" id="IPR032710">
    <property type="entry name" value="NTF2-like_dom_sf"/>
</dbReference>
<feature type="domain" description="SnoaL-like" evidence="1">
    <location>
        <begin position="17"/>
        <end position="110"/>
    </location>
</feature>
<organism evidence="2 3">
    <name type="scientific">Pseudoalteromonas phenolica</name>
    <dbReference type="NCBI Taxonomy" id="161398"/>
    <lineage>
        <taxon>Bacteria</taxon>
        <taxon>Pseudomonadati</taxon>
        <taxon>Pseudomonadota</taxon>
        <taxon>Gammaproteobacteria</taxon>
        <taxon>Alteromonadales</taxon>
        <taxon>Pseudoalteromonadaceae</taxon>
        <taxon>Pseudoalteromonas</taxon>
    </lineage>
</organism>
<protein>
    <submittedName>
        <fullName evidence="2">Isochorismatase</fullName>
    </submittedName>
</protein>
<dbReference type="Proteomes" id="UP000061457">
    <property type="component" value="Chromosome I"/>
</dbReference>
<evidence type="ECO:0000259" key="1">
    <source>
        <dbReference type="Pfam" id="PF12680"/>
    </source>
</evidence>
<dbReference type="KEGG" id="pphe:PP2015_1223"/>
<proteinExistence type="predicted"/>
<dbReference type="InterPro" id="IPR037401">
    <property type="entry name" value="SnoaL-like"/>
</dbReference>
<dbReference type="OrthoDB" id="1157330at2"/>
<dbReference type="PATRIC" id="fig|161398.10.peg.1245"/>
<dbReference type="AlphaFoldDB" id="A0A0S2JZV3"/>
<keyword evidence="3" id="KW-1185">Reference proteome</keyword>
<dbReference type="SUPFAM" id="SSF54427">
    <property type="entry name" value="NTF2-like"/>
    <property type="match status" value="1"/>
</dbReference>
<sequence>MTEQQVLEACKEGIATWQKAFNNQDAKGCAEQYNDNAVMQARPFGTFEGRQMIESFWQGIIDQGFRDVEYTNVEWRKFDDTSFILTSKWTMNKAFGVVHRELWRIEADGKARLIEDEFEVQGER</sequence>
<dbReference type="RefSeq" id="WP_058029453.1">
    <property type="nucleotide sequence ID" value="NZ_CP013187.1"/>
</dbReference>
<evidence type="ECO:0000313" key="3">
    <source>
        <dbReference type="Proteomes" id="UP000061457"/>
    </source>
</evidence>
<dbReference type="Gene3D" id="3.10.450.50">
    <property type="match status" value="1"/>
</dbReference>
<evidence type="ECO:0000313" key="2">
    <source>
        <dbReference type="EMBL" id="ALO41738.1"/>
    </source>
</evidence>
<reference evidence="3" key="1">
    <citation type="submission" date="2015-11" db="EMBL/GenBank/DDBJ databases">
        <authorList>
            <person name="Kim K.M."/>
        </authorList>
    </citation>
    <scope>NUCLEOTIDE SEQUENCE [LARGE SCALE GENOMIC DNA]</scope>
    <source>
        <strain evidence="3">KCTC 12086</strain>
    </source>
</reference>
<accession>A0A0S2JZV3</accession>
<gene>
    <name evidence="2" type="ORF">PP2015_1223</name>
</gene>
<name>A0A0S2JZV3_9GAMM</name>
<dbReference type="Pfam" id="PF12680">
    <property type="entry name" value="SnoaL_2"/>
    <property type="match status" value="1"/>
</dbReference>
<dbReference type="EMBL" id="CP013187">
    <property type="protein sequence ID" value="ALO41738.1"/>
    <property type="molecule type" value="Genomic_DNA"/>
</dbReference>